<organism evidence="3 4">
    <name type="scientific">Galemys pyrenaicus</name>
    <name type="common">Iberian desman</name>
    <name type="synonym">Pyrenean desman</name>
    <dbReference type="NCBI Taxonomy" id="202257"/>
    <lineage>
        <taxon>Eukaryota</taxon>
        <taxon>Metazoa</taxon>
        <taxon>Chordata</taxon>
        <taxon>Craniata</taxon>
        <taxon>Vertebrata</taxon>
        <taxon>Euteleostomi</taxon>
        <taxon>Mammalia</taxon>
        <taxon>Eutheria</taxon>
        <taxon>Laurasiatheria</taxon>
        <taxon>Eulipotyphla</taxon>
        <taxon>Talpidae</taxon>
        <taxon>Galemys</taxon>
    </lineage>
</organism>
<evidence type="ECO:0000256" key="1">
    <source>
        <dbReference type="SAM" id="MobiDB-lite"/>
    </source>
</evidence>
<dbReference type="AlphaFoldDB" id="A0A8J5ZV73"/>
<dbReference type="GO" id="GO:0005886">
    <property type="term" value="C:plasma membrane"/>
    <property type="evidence" value="ECO:0007669"/>
    <property type="project" value="TreeGrafter"/>
</dbReference>
<keyword evidence="4" id="KW-1185">Reference proteome</keyword>
<feature type="region of interest" description="Disordered" evidence="1">
    <location>
        <begin position="156"/>
        <end position="177"/>
    </location>
</feature>
<feature type="compositionally biased region" description="Low complexity" evidence="1">
    <location>
        <begin position="156"/>
        <end position="170"/>
    </location>
</feature>
<dbReference type="EMBL" id="JAGFMF010012237">
    <property type="protein sequence ID" value="KAG8505750.1"/>
    <property type="molecule type" value="Genomic_DNA"/>
</dbReference>
<dbReference type="GO" id="GO:0051209">
    <property type="term" value="P:release of sequestered calcium ion into cytosol"/>
    <property type="evidence" value="ECO:0007669"/>
    <property type="project" value="TreeGrafter"/>
</dbReference>
<dbReference type="GO" id="GO:0099604">
    <property type="term" value="F:ligand-gated calcium channel activity"/>
    <property type="evidence" value="ECO:0007669"/>
    <property type="project" value="TreeGrafter"/>
</dbReference>
<proteinExistence type="predicted"/>
<feature type="non-terminal residue" evidence="3">
    <location>
        <position position="1"/>
    </location>
</feature>
<evidence type="ECO:0000313" key="4">
    <source>
        <dbReference type="Proteomes" id="UP000700334"/>
    </source>
</evidence>
<dbReference type="InterPro" id="IPR041491">
    <property type="entry name" value="TRPM_SLOG"/>
</dbReference>
<dbReference type="OrthoDB" id="310870at2759"/>
<feature type="region of interest" description="Disordered" evidence="1">
    <location>
        <begin position="199"/>
        <end position="237"/>
    </location>
</feature>
<dbReference type="PANTHER" id="PTHR13800">
    <property type="entry name" value="TRANSIENT RECEPTOR POTENTIAL CATION CHANNEL, SUBFAMILY M, MEMBER 6"/>
    <property type="match status" value="1"/>
</dbReference>
<dbReference type="Proteomes" id="UP000700334">
    <property type="component" value="Unassembled WGS sequence"/>
</dbReference>
<dbReference type="PANTHER" id="PTHR13800:SF2">
    <property type="entry name" value="TRANSIENT RECEPTOR POTENTIAL CATION CHANNEL SUBFAMILY M MEMBER 2"/>
    <property type="match status" value="1"/>
</dbReference>
<comment type="caution">
    <text evidence="3">The sequence shown here is derived from an EMBL/GenBank/DDBJ whole genome shotgun (WGS) entry which is preliminary data.</text>
</comment>
<feature type="domain" description="TRPM SLOG" evidence="2">
    <location>
        <begin position="345"/>
        <end position="398"/>
    </location>
</feature>
<reference evidence="3" key="1">
    <citation type="journal article" date="2021" name="Evol. Appl.">
        <title>The genome of the Pyrenean desman and the effects of bottlenecks and inbreeding on the genomic landscape of an endangered species.</title>
        <authorList>
            <person name="Escoda L."/>
            <person name="Castresana J."/>
        </authorList>
    </citation>
    <scope>NUCLEOTIDE SEQUENCE</scope>
    <source>
        <strain evidence="3">IBE-C5619</strain>
    </source>
</reference>
<protein>
    <submittedName>
        <fullName evidence="3">Transient receptor potential cation channel subfamily M member 2</fullName>
    </submittedName>
</protein>
<evidence type="ECO:0000259" key="2">
    <source>
        <dbReference type="Pfam" id="PF18139"/>
    </source>
</evidence>
<evidence type="ECO:0000313" key="3">
    <source>
        <dbReference type="EMBL" id="KAG8505750.1"/>
    </source>
</evidence>
<accession>A0A8J5ZV73</accession>
<feature type="domain" description="TRPM SLOG" evidence="2">
    <location>
        <begin position="96"/>
        <end position="158"/>
    </location>
</feature>
<dbReference type="InterPro" id="IPR050927">
    <property type="entry name" value="TRPM"/>
</dbReference>
<dbReference type="Pfam" id="PF18139">
    <property type="entry name" value="LSDAT_euk"/>
    <property type="match status" value="3"/>
</dbReference>
<keyword evidence="3" id="KW-0675">Receptor</keyword>
<sequence>WGVPALLGTAAAPLGRLAGLGSRAVGWGGSCDVTVGSCREVLCACGYTRKQHLEEEAARPPAFQGTDLDPKLHVQERPTDAFGDIVFTGLGQKAGKYVRVSEDTEPDRLYQLMTQHWGLDVPSLLISVTGGAKDFHMKPRLKSVFRRGLVKVAQTTGSAARTQAGRAAAGNPRSLGRLGPTRGIPGCCLGLPRALMRGPGRATGDLAETPCTSRPQGTGHAGPRGGREEGAGLGLTGQGGSHNRLFLGAYGRSTWGPSPSALAGAWIITGGSHAGVMKQVGEAVHDFSLSGSCSQGKVVTIGVATWGAIHNRESLVYPRVKGLSAAHLRRLWSRGAADIGGSFPAEYVVDEEGQGQLTCLDSNHSHFLLVDDGTHGRYGVEIPLRTRLEQHISEQTKEQGGG</sequence>
<feature type="domain" description="TRPM SLOG" evidence="2">
    <location>
        <begin position="263"/>
        <end position="320"/>
    </location>
</feature>
<name>A0A8J5ZV73_GALPY</name>
<gene>
    <name evidence="3" type="ORF">J0S82_006619</name>
</gene>